<feature type="region of interest" description="Disordered" evidence="5">
    <location>
        <begin position="190"/>
        <end position="217"/>
    </location>
</feature>
<name>A0A8J3JA91_9ACTN</name>
<feature type="transmembrane region" description="Helical" evidence="6">
    <location>
        <begin position="20"/>
        <end position="44"/>
    </location>
</feature>
<keyword evidence="2 6" id="KW-0812">Transmembrane</keyword>
<evidence type="ECO:0000256" key="6">
    <source>
        <dbReference type="SAM" id="Phobius"/>
    </source>
</evidence>
<keyword evidence="9" id="KW-1185">Reference proteome</keyword>
<gene>
    <name evidence="8" type="ORF">Aru02nite_38580</name>
</gene>
<dbReference type="Pfam" id="PF12698">
    <property type="entry name" value="ABC2_membrane_3"/>
    <property type="match status" value="1"/>
</dbReference>
<feature type="domain" description="ABC-2 type transporter transmembrane" evidence="7">
    <location>
        <begin position="512"/>
        <end position="698"/>
    </location>
</feature>
<comment type="caution">
    <text evidence="8">The sequence shown here is derived from an EMBL/GenBank/DDBJ whole genome shotgun (WGS) entry which is preliminary data.</text>
</comment>
<feature type="compositionally biased region" description="Basic and acidic residues" evidence="5">
    <location>
        <begin position="207"/>
        <end position="217"/>
    </location>
</feature>
<dbReference type="InterPro" id="IPR051328">
    <property type="entry name" value="T7SS_ABC-Transporter"/>
</dbReference>
<evidence type="ECO:0000313" key="8">
    <source>
        <dbReference type="EMBL" id="GID12969.1"/>
    </source>
</evidence>
<feature type="transmembrane region" description="Helical" evidence="6">
    <location>
        <begin position="618"/>
        <end position="637"/>
    </location>
</feature>
<dbReference type="InterPro" id="IPR017500">
    <property type="entry name" value="Phage_infect_YhgE_N"/>
</dbReference>
<proteinExistence type="predicted"/>
<sequence length="718" mass="74696">MIRSARLGGLELRRFTRAPLTRAAIAALALIPLLYSGLYLWAFWNPYGELKRIPVALVNSDRPAKQPGGGTLRAGDELVDQLVDRHVFDWHATSARDAARGLDSGEYLMTFTVPADFSASLVSPSGTAAPTRGRLTLTSNDATSYLAGVIGRSAFAEIRTAAATSASQKYFDQMFLSFGTVHDRTEQAADGAGRLADGSRDAAGGARDLRGGTDRAKAGADQLADGIDQAHRGAADLTDGLVALNSGAAQLDAGAGSAAAGTRQLASTVDGVADRAVPFLRDNSGSLQRSATLLADGADLVAEHVDALPRYVDDAVEKTTAVQRALDAYQKEHPEAAQDPAFQRARTAAADAVTAAKQVRSKLDSASLRQVKADARQVAALARKVAADAPHLADDVARARTQVDRLADGVDRLAGGAHDLHRGTSKAVDGGKTLTAGLYRLSSGARELDGGLGSLSAGAGRLADGLGQLTDGATTLSDSLATGADRIPAYDAAQRAQRADMMADPVDGKRVVHNAASSYGEGFAPYFLGLSLWVGAMVGYMLLRPVTRRHLVSGAPAWRVAAAGWLPAVAIGVVQAGILELVLHATLGLDPVRPVAMLAFLGTAVVAYTGLQQLFGALLGAAGRVLTLVMLIAQLVTAGGTYPLQTSPGILAAIHPYLPMSYVVDCLRRLISGGSTGMVWQGAGILVAFGVAAFAATCLVVRRSRRLTPTKLHPDLEL</sequence>
<feature type="transmembrane region" description="Helical" evidence="6">
    <location>
        <begin position="523"/>
        <end position="543"/>
    </location>
</feature>
<feature type="compositionally biased region" description="Low complexity" evidence="5">
    <location>
        <begin position="190"/>
        <end position="206"/>
    </location>
</feature>
<dbReference type="RefSeq" id="WP_239076789.1">
    <property type="nucleotide sequence ID" value="NZ_BAAAZM010000008.1"/>
</dbReference>
<dbReference type="GO" id="GO:0016020">
    <property type="term" value="C:membrane"/>
    <property type="evidence" value="ECO:0007669"/>
    <property type="project" value="UniProtKB-SubCell"/>
</dbReference>
<dbReference type="Proteomes" id="UP000612808">
    <property type="component" value="Unassembled WGS sequence"/>
</dbReference>
<evidence type="ECO:0000256" key="1">
    <source>
        <dbReference type="ARBA" id="ARBA00004141"/>
    </source>
</evidence>
<reference evidence="8" key="1">
    <citation type="submission" date="2021-01" db="EMBL/GenBank/DDBJ databases">
        <title>Whole genome shotgun sequence of Actinocatenispora rupis NBRC 107355.</title>
        <authorList>
            <person name="Komaki H."/>
            <person name="Tamura T."/>
        </authorList>
    </citation>
    <scope>NUCLEOTIDE SEQUENCE</scope>
    <source>
        <strain evidence="8">NBRC 107355</strain>
    </source>
</reference>
<dbReference type="PANTHER" id="PTHR43077:SF5">
    <property type="entry name" value="PHAGE INFECTION PROTEIN"/>
    <property type="match status" value="1"/>
</dbReference>
<feature type="transmembrane region" description="Helical" evidence="6">
    <location>
        <begin position="564"/>
        <end position="586"/>
    </location>
</feature>
<dbReference type="NCBIfam" id="TIGR03061">
    <property type="entry name" value="pip_yhgE_Nterm"/>
    <property type="match status" value="1"/>
</dbReference>
<evidence type="ECO:0000256" key="3">
    <source>
        <dbReference type="ARBA" id="ARBA00022989"/>
    </source>
</evidence>
<keyword evidence="4 6" id="KW-0472">Membrane</keyword>
<dbReference type="AlphaFoldDB" id="A0A8J3JA91"/>
<dbReference type="PANTHER" id="PTHR43077">
    <property type="entry name" value="TRANSPORT PERMEASE YVFS-RELATED"/>
    <property type="match status" value="1"/>
</dbReference>
<accession>A0A8J3JA91</accession>
<organism evidence="8 9">
    <name type="scientific">Actinocatenispora rupis</name>
    <dbReference type="NCBI Taxonomy" id="519421"/>
    <lineage>
        <taxon>Bacteria</taxon>
        <taxon>Bacillati</taxon>
        <taxon>Actinomycetota</taxon>
        <taxon>Actinomycetes</taxon>
        <taxon>Micromonosporales</taxon>
        <taxon>Micromonosporaceae</taxon>
        <taxon>Actinocatenispora</taxon>
    </lineage>
</organism>
<comment type="subcellular location">
    <subcellularLocation>
        <location evidence="1">Membrane</location>
        <topology evidence="1">Multi-pass membrane protein</topology>
    </subcellularLocation>
</comment>
<protein>
    <submittedName>
        <fullName evidence="8">Membrane protein</fullName>
    </submittedName>
</protein>
<dbReference type="GO" id="GO:0140359">
    <property type="term" value="F:ABC-type transporter activity"/>
    <property type="evidence" value="ECO:0007669"/>
    <property type="project" value="InterPro"/>
</dbReference>
<feature type="transmembrane region" description="Helical" evidence="6">
    <location>
        <begin position="678"/>
        <end position="701"/>
    </location>
</feature>
<dbReference type="EMBL" id="BOMB01000021">
    <property type="protein sequence ID" value="GID12969.1"/>
    <property type="molecule type" value="Genomic_DNA"/>
</dbReference>
<dbReference type="InterPro" id="IPR017501">
    <property type="entry name" value="Phage_infect_YhgE_C"/>
</dbReference>
<dbReference type="NCBIfam" id="TIGR03057">
    <property type="entry name" value="xxxLxxG_by_4"/>
    <property type="match status" value="2"/>
</dbReference>
<dbReference type="NCBIfam" id="TIGR03062">
    <property type="entry name" value="pip_yhgE_Cterm"/>
    <property type="match status" value="1"/>
</dbReference>
<evidence type="ECO:0000313" key="9">
    <source>
        <dbReference type="Proteomes" id="UP000612808"/>
    </source>
</evidence>
<evidence type="ECO:0000256" key="4">
    <source>
        <dbReference type="ARBA" id="ARBA00023136"/>
    </source>
</evidence>
<keyword evidence="3 6" id="KW-1133">Transmembrane helix</keyword>
<feature type="transmembrane region" description="Helical" evidence="6">
    <location>
        <begin position="592"/>
        <end position="611"/>
    </location>
</feature>
<dbReference type="InterPro" id="IPR023908">
    <property type="entry name" value="xxxLxxG_rpt"/>
</dbReference>
<evidence type="ECO:0000256" key="5">
    <source>
        <dbReference type="SAM" id="MobiDB-lite"/>
    </source>
</evidence>
<evidence type="ECO:0000259" key="7">
    <source>
        <dbReference type="Pfam" id="PF12698"/>
    </source>
</evidence>
<dbReference type="InterPro" id="IPR013525">
    <property type="entry name" value="ABC2_TM"/>
</dbReference>
<evidence type="ECO:0000256" key="2">
    <source>
        <dbReference type="ARBA" id="ARBA00022692"/>
    </source>
</evidence>